<protein>
    <submittedName>
        <fullName evidence="1">Uncharacterized protein</fullName>
    </submittedName>
</protein>
<accession>B5LWA8</accession>
<dbReference type="GeneID" id="6804802"/>
<evidence type="ECO:0000313" key="1">
    <source>
        <dbReference type="EMBL" id="ACH46771.1"/>
    </source>
</evidence>
<sequence>MNDAQHLQYRFTGTSVSGPWRLSVWRHRDEGTVVYVFAEEHGNAGPCHRTTGQDLTPLVFDIIQKTSRVHVFLEHFIHTRESMGVSDACFASARQDTLKHLRNCLQFARNKTPGYADRIHFIDPRMDLVAILPDGNVYKAVSHYITHLDEVGDFPAARRTVYEAFVHPLLSLVPDRVGLEGRMERVMERTISLLTPRQRKFFTLSWETGVVGNVARVVQIYKQFAKPKHLKSLLQAYTDMVNHFTDLWLLAEFFVAQNYGMTAGIVYAGSRHSLNFENFLEELGYEKIKVVQNRDLSACLAL</sequence>
<reference evidence="1 2" key="1">
    <citation type="journal article" date="2009" name="Virology">
        <title>Genomic analysis of the smallest giant virus--Feldmannia sp. virus 158.</title>
        <authorList>
            <person name="Schroeder D.C."/>
            <person name="Park Y."/>
            <person name="Yoon H.M."/>
            <person name="Lee Y.S."/>
            <person name="Kang S.W."/>
            <person name="Meints R.H."/>
            <person name="Ivey R.G."/>
            <person name="Choi T.J."/>
        </authorList>
    </citation>
    <scope>NUCLEOTIDE SEQUENCE [LARGE SCALE GENOMIC DNA]</scope>
    <source>
        <strain evidence="1">FsV-158</strain>
    </source>
</reference>
<dbReference type="OrthoDB" id="32880at10239"/>
<dbReference type="EMBL" id="EU916176">
    <property type="protein sequence ID" value="ACH46771.1"/>
    <property type="molecule type" value="Genomic_DNA"/>
</dbReference>
<keyword evidence="2" id="KW-1185">Reference proteome</keyword>
<evidence type="ECO:0000313" key="2">
    <source>
        <dbReference type="Proteomes" id="UP000204092"/>
    </source>
</evidence>
<dbReference type="Proteomes" id="UP000204092">
    <property type="component" value="Segment"/>
</dbReference>
<dbReference type="RefSeq" id="YP_002154641.1">
    <property type="nucleotide sequence ID" value="NC_011183.1"/>
</dbReference>
<dbReference type="KEGG" id="vg:6804802"/>
<proteinExistence type="predicted"/>
<name>B5LWA8_9PHYC</name>
<organism evidence="1 2">
    <name type="scientific">Feldmannia species virus</name>
    <dbReference type="NCBI Taxonomy" id="39420"/>
    <lineage>
        <taxon>Viruses</taxon>
        <taxon>Varidnaviria</taxon>
        <taxon>Bamfordvirae</taxon>
        <taxon>Nucleocytoviricota</taxon>
        <taxon>Megaviricetes</taxon>
        <taxon>Algavirales</taxon>
        <taxon>Phycodnaviridae</taxon>
        <taxon>Phaeovirus</taxon>
        <taxon>Phaeovirus feldmanniae</taxon>
    </lineage>
</organism>